<keyword evidence="3" id="KW-1185">Reference proteome</keyword>
<evidence type="ECO:0000313" key="3">
    <source>
        <dbReference type="Proteomes" id="UP001159405"/>
    </source>
</evidence>
<feature type="region of interest" description="Disordered" evidence="1">
    <location>
        <begin position="1"/>
        <end position="22"/>
    </location>
</feature>
<protein>
    <submittedName>
        <fullName evidence="2">Uncharacterized protein</fullName>
    </submittedName>
</protein>
<name>A0ABN8QTM2_9CNID</name>
<reference evidence="2 3" key="1">
    <citation type="submission" date="2022-05" db="EMBL/GenBank/DDBJ databases">
        <authorList>
            <consortium name="Genoscope - CEA"/>
            <person name="William W."/>
        </authorList>
    </citation>
    <scope>NUCLEOTIDE SEQUENCE [LARGE SCALE GENOMIC DNA]</scope>
</reference>
<evidence type="ECO:0000313" key="2">
    <source>
        <dbReference type="EMBL" id="CAH3170377.1"/>
    </source>
</evidence>
<accession>A0ABN8QTM2</accession>
<dbReference type="Proteomes" id="UP001159405">
    <property type="component" value="Unassembled WGS sequence"/>
</dbReference>
<gene>
    <name evidence="2" type="ORF">PLOB_00010665</name>
</gene>
<comment type="caution">
    <text evidence="2">The sequence shown here is derived from an EMBL/GenBank/DDBJ whole genome shotgun (WGS) entry which is preliminary data.</text>
</comment>
<proteinExistence type="predicted"/>
<organism evidence="2 3">
    <name type="scientific">Porites lobata</name>
    <dbReference type="NCBI Taxonomy" id="104759"/>
    <lineage>
        <taxon>Eukaryota</taxon>
        <taxon>Metazoa</taxon>
        <taxon>Cnidaria</taxon>
        <taxon>Anthozoa</taxon>
        <taxon>Hexacorallia</taxon>
        <taxon>Scleractinia</taxon>
        <taxon>Fungiina</taxon>
        <taxon>Poritidae</taxon>
        <taxon>Porites</taxon>
    </lineage>
</organism>
<dbReference type="EMBL" id="CALNXK010000155">
    <property type="protein sequence ID" value="CAH3170377.1"/>
    <property type="molecule type" value="Genomic_DNA"/>
</dbReference>
<feature type="compositionally biased region" description="Basic and acidic residues" evidence="1">
    <location>
        <begin position="1"/>
        <end position="21"/>
    </location>
</feature>
<sequence length="72" mass="8247">MAGKHFDLDSKSRQQDIDAHQKPLRGAYHVQGNILVLLAKTQEVKEPDMDDETEYDLFKEVMTCKVENVKNG</sequence>
<evidence type="ECO:0000256" key="1">
    <source>
        <dbReference type="SAM" id="MobiDB-lite"/>
    </source>
</evidence>